<reference evidence="9 10" key="1">
    <citation type="journal article" date="2019" name="Sci. Rep.">
        <title>Comparative genomics of chytrid fungi reveal insights into the obligate biotrophic and pathogenic lifestyle of Synchytrium endobioticum.</title>
        <authorList>
            <person name="van de Vossenberg B.T.L.H."/>
            <person name="Warris S."/>
            <person name="Nguyen H.D.T."/>
            <person name="van Gent-Pelzer M.P.E."/>
            <person name="Joly D.L."/>
            <person name="van de Geest H.C."/>
            <person name="Bonants P.J.M."/>
            <person name="Smith D.S."/>
            <person name="Levesque C.A."/>
            <person name="van der Lee T.A.J."/>
        </authorList>
    </citation>
    <scope>NUCLEOTIDE SEQUENCE [LARGE SCALE GENOMIC DNA]</scope>
    <source>
        <strain evidence="9 10">CBS 675.73</strain>
    </source>
</reference>
<dbReference type="InterPro" id="IPR050726">
    <property type="entry name" value="mGluR"/>
</dbReference>
<feature type="transmembrane region" description="Helical" evidence="7">
    <location>
        <begin position="547"/>
        <end position="567"/>
    </location>
</feature>
<keyword evidence="6" id="KW-0325">Glycoprotein</keyword>
<dbReference type="OrthoDB" id="2138572at2759"/>
<dbReference type="PANTHER" id="PTHR24060">
    <property type="entry name" value="METABOTROPIC GLUTAMATE RECEPTOR"/>
    <property type="match status" value="1"/>
</dbReference>
<dbReference type="GO" id="GO:0004930">
    <property type="term" value="F:G protein-coupled receptor activity"/>
    <property type="evidence" value="ECO:0007669"/>
    <property type="project" value="InterPro"/>
</dbReference>
<feature type="domain" description="G-protein coupled receptors family 3 profile" evidence="8">
    <location>
        <begin position="384"/>
        <end position="628"/>
    </location>
</feature>
<evidence type="ECO:0000256" key="7">
    <source>
        <dbReference type="SAM" id="Phobius"/>
    </source>
</evidence>
<evidence type="ECO:0000256" key="6">
    <source>
        <dbReference type="ARBA" id="ARBA00023180"/>
    </source>
</evidence>
<keyword evidence="5" id="KW-0675">Receptor</keyword>
<dbReference type="InterPro" id="IPR017978">
    <property type="entry name" value="GPCR_3_C"/>
</dbReference>
<proteinExistence type="predicted"/>
<dbReference type="Gene3D" id="3.40.50.2300">
    <property type="match status" value="2"/>
</dbReference>
<feature type="transmembrane region" description="Helical" evidence="7">
    <location>
        <begin position="611"/>
        <end position="634"/>
    </location>
</feature>
<dbReference type="InterPro" id="IPR028082">
    <property type="entry name" value="Peripla_BP_I"/>
</dbReference>
<feature type="transmembrane region" description="Helical" evidence="7">
    <location>
        <begin position="385"/>
        <end position="407"/>
    </location>
</feature>
<dbReference type="EMBL" id="QEAP01000082">
    <property type="protein sequence ID" value="TPX75406.1"/>
    <property type="molecule type" value="Genomic_DNA"/>
</dbReference>
<evidence type="ECO:0000256" key="1">
    <source>
        <dbReference type="ARBA" id="ARBA00004141"/>
    </source>
</evidence>
<dbReference type="PROSITE" id="PS50259">
    <property type="entry name" value="G_PROTEIN_RECEP_F3_4"/>
    <property type="match status" value="1"/>
</dbReference>
<dbReference type="InterPro" id="IPR000337">
    <property type="entry name" value="GPCR_3"/>
</dbReference>
<evidence type="ECO:0000256" key="5">
    <source>
        <dbReference type="ARBA" id="ARBA00023170"/>
    </source>
</evidence>
<evidence type="ECO:0000313" key="9">
    <source>
        <dbReference type="EMBL" id="TPX75406.1"/>
    </source>
</evidence>
<keyword evidence="3 7" id="KW-1133">Transmembrane helix</keyword>
<organism evidence="9 10">
    <name type="scientific">Chytriomyces confervae</name>
    <dbReference type="NCBI Taxonomy" id="246404"/>
    <lineage>
        <taxon>Eukaryota</taxon>
        <taxon>Fungi</taxon>
        <taxon>Fungi incertae sedis</taxon>
        <taxon>Chytridiomycota</taxon>
        <taxon>Chytridiomycota incertae sedis</taxon>
        <taxon>Chytridiomycetes</taxon>
        <taxon>Chytridiales</taxon>
        <taxon>Chytriomycetaceae</taxon>
        <taxon>Chytriomyces</taxon>
    </lineage>
</organism>
<keyword evidence="2 7" id="KW-0812">Transmembrane</keyword>
<evidence type="ECO:0000256" key="4">
    <source>
        <dbReference type="ARBA" id="ARBA00023136"/>
    </source>
</evidence>
<dbReference type="InterPro" id="IPR001828">
    <property type="entry name" value="ANF_lig-bd_rcpt"/>
</dbReference>
<dbReference type="Pfam" id="PF01094">
    <property type="entry name" value="ANF_receptor"/>
    <property type="match status" value="1"/>
</dbReference>
<comment type="subcellular location">
    <subcellularLocation>
        <location evidence="1">Membrane</location>
        <topology evidence="1">Multi-pass membrane protein</topology>
    </subcellularLocation>
</comment>
<sequence>MINITFGIIGNYCCFNNLIYNGSHATNFTETYDPTMFTLEGNSGWTYLPDMAVIAAVNQINQNPNILPGVHVNLKRFTDCGEFDPSADFEYAGNSGGYASAVTAHDIIDVHKDVVAVVGNQYSSAAKGLNEILSTNKIPVCMASTASPRFSDRNLYPFVFRTITNHYAKGTLLLLKKWKVSRVAVIYQNDDDFGRWEWKAVHKGCNAAGIRIEANIGVQTNFGDATAEWVHQTLLQVDARYIIITGQSSFIDVTIAAVAGLGILGQQYVWITNNLLETNPKGFTYLNGLIIGKTEVNQTTQHLVQDISARAQYDFGGKSKSRIAFQSYTGDHMNKTTFGISSDDYSSIVEYNETAPVFFGGAIVPPPDGSLTVTTMYYSLTSIEGIILVSLAVLGVGAGMFCIFILVKNWQEKLVKSASPLDMIVLSIASVLVYTFSLFNVGIPTVFTCKARVSTLSTGISFLLPALIIKNAMLVWLFHQHRRLQKKSIDQMWKRVRLLVYGPVSVAASAFLVWTCNINIRAVQLLHHDTAYFRCQMNNHGETSKFVMLQLVFNGVILLLLFVTAFFTSRIQNTDLNETSKIGFVAVSVIGGFCLVQILSQSPDAMTDFKIAVIVWVVNTFILFTVMGIPVIRLHQSRKYLKRKQRNRNDESSAVFGTSIQTHYMPREQRHVISAYNYIQLNKTRIRCIFKIQNGMNLPSAWFTATASLHSCGDQKKTWLALTNPTTAWCFPISSSIGFVVEGTRGILDLKAFDIHQTLVVEFADAVESRGFVQECRLALEAMQRSDEDI</sequence>
<keyword evidence="10" id="KW-1185">Reference proteome</keyword>
<dbReference type="PRINTS" id="PR00248">
    <property type="entry name" value="GPCRMGR"/>
</dbReference>
<dbReference type="Pfam" id="PF00003">
    <property type="entry name" value="7tm_3"/>
    <property type="match status" value="1"/>
</dbReference>
<feature type="transmembrane region" description="Helical" evidence="7">
    <location>
        <begin position="459"/>
        <end position="478"/>
    </location>
</feature>
<evidence type="ECO:0000256" key="2">
    <source>
        <dbReference type="ARBA" id="ARBA00022692"/>
    </source>
</evidence>
<accession>A0A507FJB8</accession>
<comment type="caution">
    <text evidence="9">The sequence shown here is derived from an EMBL/GenBank/DDBJ whole genome shotgun (WGS) entry which is preliminary data.</text>
</comment>
<feature type="transmembrane region" description="Helical" evidence="7">
    <location>
        <begin position="498"/>
        <end position="520"/>
    </location>
</feature>
<evidence type="ECO:0000259" key="8">
    <source>
        <dbReference type="PROSITE" id="PS50259"/>
    </source>
</evidence>
<protein>
    <recommendedName>
        <fullName evidence="8">G-protein coupled receptors family 3 profile domain-containing protein</fullName>
    </recommendedName>
</protein>
<dbReference type="GO" id="GO:0016020">
    <property type="term" value="C:membrane"/>
    <property type="evidence" value="ECO:0007669"/>
    <property type="project" value="UniProtKB-SubCell"/>
</dbReference>
<dbReference type="Proteomes" id="UP000320333">
    <property type="component" value="Unassembled WGS sequence"/>
</dbReference>
<dbReference type="AlphaFoldDB" id="A0A507FJB8"/>
<feature type="transmembrane region" description="Helical" evidence="7">
    <location>
        <begin position="419"/>
        <end position="439"/>
    </location>
</feature>
<evidence type="ECO:0000313" key="10">
    <source>
        <dbReference type="Proteomes" id="UP000320333"/>
    </source>
</evidence>
<name>A0A507FJB8_9FUNG</name>
<feature type="transmembrane region" description="Helical" evidence="7">
    <location>
        <begin position="579"/>
        <end position="599"/>
    </location>
</feature>
<evidence type="ECO:0000256" key="3">
    <source>
        <dbReference type="ARBA" id="ARBA00022989"/>
    </source>
</evidence>
<gene>
    <name evidence="9" type="ORF">CcCBS67573_g03321</name>
</gene>
<dbReference type="SUPFAM" id="SSF53822">
    <property type="entry name" value="Periplasmic binding protein-like I"/>
    <property type="match status" value="1"/>
</dbReference>
<keyword evidence="4 7" id="KW-0472">Membrane</keyword>
<dbReference type="STRING" id="246404.A0A507FJB8"/>